<dbReference type="RefSeq" id="WP_020515968.1">
    <property type="nucleotide sequence ID" value="NZ_JBIAZU010000004.1"/>
</dbReference>
<reference evidence="6 7" key="1">
    <citation type="submission" date="2024-10" db="EMBL/GenBank/DDBJ databases">
        <title>The Natural Products Discovery Center: Release of the First 8490 Sequenced Strains for Exploring Actinobacteria Biosynthetic Diversity.</title>
        <authorList>
            <person name="Kalkreuter E."/>
            <person name="Kautsar S.A."/>
            <person name="Yang D."/>
            <person name="Bader C.D."/>
            <person name="Teijaro C.N."/>
            <person name="Fluegel L."/>
            <person name="Davis C.M."/>
            <person name="Simpson J.R."/>
            <person name="Lauterbach L."/>
            <person name="Steele A.D."/>
            <person name="Gui C."/>
            <person name="Meng S."/>
            <person name="Li G."/>
            <person name="Viehrig K."/>
            <person name="Ye F."/>
            <person name="Su P."/>
            <person name="Kiefer A.F."/>
            <person name="Nichols A."/>
            <person name="Cepeda A.J."/>
            <person name="Yan W."/>
            <person name="Fan B."/>
            <person name="Jiang Y."/>
            <person name="Adhikari A."/>
            <person name="Zheng C.-J."/>
            <person name="Schuster L."/>
            <person name="Cowan T.M."/>
            <person name="Smanski M.J."/>
            <person name="Chevrette M.G."/>
            <person name="De Carvalho L.P.S."/>
            <person name="Shen B."/>
        </authorList>
    </citation>
    <scope>NUCLEOTIDE SEQUENCE [LARGE SCALE GENOMIC DNA]</scope>
    <source>
        <strain evidence="6 7">NPDC000087</strain>
    </source>
</reference>
<organism evidence="6 7">
    <name type="scientific">Paractinoplanes globisporus</name>
    <dbReference type="NCBI Taxonomy" id="113565"/>
    <lineage>
        <taxon>Bacteria</taxon>
        <taxon>Bacillati</taxon>
        <taxon>Actinomycetota</taxon>
        <taxon>Actinomycetes</taxon>
        <taxon>Micromonosporales</taxon>
        <taxon>Micromonosporaceae</taxon>
        <taxon>Paractinoplanes</taxon>
    </lineage>
</organism>
<name>A0ABW6WL00_9ACTN</name>
<comment type="caution">
    <text evidence="6">The sequence shown here is derived from an EMBL/GenBank/DDBJ whole genome shotgun (WGS) entry which is preliminary data.</text>
</comment>
<protein>
    <submittedName>
        <fullName evidence="6">Response regulator transcription factor</fullName>
    </submittedName>
</protein>
<keyword evidence="1 3" id="KW-0238">DNA-binding</keyword>
<dbReference type="Pfam" id="PF00072">
    <property type="entry name" value="Response_reg"/>
    <property type="match status" value="1"/>
</dbReference>
<dbReference type="Gene3D" id="3.40.50.2300">
    <property type="match status" value="1"/>
</dbReference>
<dbReference type="CDD" id="cd19935">
    <property type="entry name" value="REC_OmpR_CusR-like"/>
    <property type="match status" value="1"/>
</dbReference>
<keyword evidence="2" id="KW-0597">Phosphoprotein</keyword>
<dbReference type="InterPro" id="IPR001867">
    <property type="entry name" value="OmpR/PhoB-type_DNA-bd"/>
</dbReference>
<dbReference type="Pfam" id="PF00486">
    <property type="entry name" value="Trans_reg_C"/>
    <property type="match status" value="1"/>
</dbReference>
<dbReference type="Gene3D" id="6.10.250.690">
    <property type="match status" value="1"/>
</dbReference>
<dbReference type="InterPro" id="IPR039420">
    <property type="entry name" value="WalR-like"/>
</dbReference>
<dbReference type="SUPFAM" id="SSF52172">
    <property type="entry name" value="CheY-like"/>
    <property type="match status" value="1"/>
</dbReference>
<dbReference type="EMBL" id="JBIAZU010000004">
    <property type="protein sequence ID" value="MFF5292787.1"/>
    <property type="molecule type" value="Genomic_DNA"/>
</dbReference>
<dbReference type="PANTHER" id="PTHR48111:SF36">
    <property type="entry name" value="TRANSCRIPTIONAL REGULATORY PROTEIN CUTR"/>
    <property type="match status" value="1"/>
</dbReference>
<proteinExistence type="predicted"/>
<gene>
    <name evidence="6" type="ORF">ACFY35_25370</name>
</gene>
<keyword evidence="7" id="KW-1185">Reference proteome</keyword>
<dbReference type="PROSITE" id="PS50110">
    <property type="entry name" value="RESPONSE_REGULATORY"/>
    <property type="match status" value="1"/>
</dbReference>
<evidence type="ECO:0000313" key="7">
    <source>
        <dbReference type="Proteomes" id="UP001602245"/>
    </source>
</evidence>
<dbReference type="Proteomes" id="UP001602245">
    <property type="component" value="Unassembled WGS sequence"/>
</dbReference>
<evidence type="ECO:0000256" key="2">
    <source>
        <dbReference type="PROSITE-ProRule" id="PRU00169"/>
    </source>
</evidence>
<evidence type="ECO:0000259" key="4">
    <source>
        <dbReference type="PROSITE" id="PS50110"/>
    </source>
</evidence>
<feature type="modified residue" description="4-aspartylphosphate" evidence="2">
    <location>
        <position position="51"/>
    </location>
</feature>
<feature type="domain" description="Response regulatory" evidence="4">
    <location>
        <begin position="2"/>
        <end position="116"/>
    </location>
</feature>
<dbReference type="PANTHER" id="PTHR48111">
    <property type="entry name" value="REGULATOR OF RPOS"/>
    <property type="match status" value="1"/>
</dbReference>
<sequence>MRLLLVEDERRLAASLKRGLSGDGFAVDVAADGIDGLWRAREHPYDAIVLDLMLPGLNGFRLCRTLRAEANWTPILVLTAKDGVDDQVEALDTGADDYLTKPFAHAILVARLRALLRRGAPRRPAVLRVGTLTLDPGRRRVWRGPERLELTAREFSVLEFLARNAGQVLSKRDILAHVWDDDFEGDPGIVEVYLRYLRRKVDLPFGRHDLETVRGSGYRLRLPEDA</sequence>
<dbReference type="CDD" id="cd00383">
    <property type="entry name" value="trans_reg_C"/>
    <property type="match status" value="1"/>
</dbReference>
<feature type="domain" description="OmpR/PhoB-type" evidence="5">
    <location>
        <begin position="124"/>
        <end position="222"/>
    </location>
</feature>
<dbReference type="PROSITE" id="PS51755">
    <property type="entry name" value="OMPR_PHOB"/>
    <property type="match status" value="1"/>
</dbReference>
<dbReference type="SMART" id="SM00862">
    <property type="entry name" value="Trans_reg_C"/>
    <property type="match status" value="1"/>
</dbReference>
<dbReference type="InterPro" id="IPR001789">
    <property type="entry name" value="Sig_transdc_resp-reg_receiver"/>
</dbReference>
<evidence type="ECO:0000256" key="3">
    <source>
        <dbReference type="PROSITE-ProRule" id="PRU01091"/>
    </source>
</evidence>
<dbReference type="InterPro" id="IPR011006">
    <property type="entry name" value="CheY-like_superfamily"/>
</dbReference>
<feature type="DNA-binding region" description="OmpR/PhoB-type" evidence="3">
    <location>
        <begin position="124"/>
        <end position="222"/>
    </location>
</feature>
<evidence type="ECO:0000313" key="6">
    <source>
        <dbReference type="EMBL" id="MFF5292787.1"/>
    </source>
</evidence>
<dbReference type="Gene3D" id="1.10.10.10">
    <property type="entry name" value="Winged helix-like DNA-binding domain superfamily/Winged helix DNA-binding domain"/>
    <property type="match status" value="1"/>
</dbReference>
<dbReference type="SMART" id="SM00448">
    <property type="entry name" value="REC"/>
    <property type="match status" value="1"/>
</dbReference>
<dbReference type="InterPro" id="IPR036388">
    <property type="entry name" value="WH-like_DNA-bd_sf"/>
</dbReference>
<evidence type="ECO:0000256" key="1">
    <source>
        <dbReference type="ARBA" id="ARBA00023125"/>
    </source>
</evidence>
<evidence type="ECO:0000259" key="5">
    <source>
        <dbReference type="PROSITE" id="PS51755"/>
    </source>
</evidence>
<accession>A0ABW6WL00</accession>